<keyword evidence="2" id="KW-1185">Reference proteome</keyword>
<sequence>MIVETPVKRLRILQPVEVDEANPDYIEAKQKQQQKFKSRLERIFDKYGSMHESMSDEIDFKTGKIVVDRGHTRRVQRQLTRKGPTLVDNFLGSALEENDASGDEEDRVVSEDELAPTQTRKRKRDSVEVAQSSAQQKATFVATPQYPSAELTQKNALQIPSTPNAAAHLLEGLQFPQTPLGQQAQAAFVANLNQTIVQAVQQVVAPLFSILQNTSNGQAARANLPVSSLQIPWADGVRPAADPKWYFPPISAVKNVPHIGIPRSSPPAVNEAPLATTDNSEISSPLTTRRRSPEVQIRMRSDLPKRKLSPQAQVTSVERPYSSHSSSVLPISASTCHDANPRVMNMPGCKPKRIRSVCKYQFTEDDDAYISERREIHNASFKDIKASKAKWSDWPLSAFYNRWQRRLKEKNKALQRTPKIRSTAQDCSPTPEGLDEHFFSSIEIPETSSAEHRLPTPSSLEQEDNSIPRVVVPSSSYFDDDELELLSLAGADTSDVLPTRTHDDDDDASPVPDEPLPSIEGAEFRNEDDLQLEMLKMEDSPTPEPTQPKTLPSTIPETQESAVIVPPPRQTKEKPMLNARTTYRASSNSSDDLDLIGVTDEPVTPHIRIKRESTTPQATRILCSSPALKTLRAVPQSSGMAKSTGKLSRRAFLNDVKKGWAKGHGRTSGLHKRRSFNMTPTIAKKTRAESHPGDSEDELAV</sequence>
<reference evidence="1" key="1">
    <citation type="submission" date="2022-11" db="EMBL/GenBank/DDBJ databases">
        <title>Genome Sequence of Boeremia exigua.</title>
        <authorList>
            <person name="Buettner E."/>
        </authorList>
    </citation>
    <scope>NUCLEOTIDE SEQUENCE</scope>
    <source>
        <strain evidence="1">CU02</strain>
    </source>
</reference>
<protein>
    <submittedName>
        <fullName evidence="1">Uncharacterized protein</fullName>
    </submittedName>
</protein>
<name>A0ACC2IQB8_9PLEO</name>
<proteinExistence type="predicted"/>
<gene>
    <name evidence="1" type="ORF">OPT61_g1495</name>
</gene>
<organism evidence="1 2">
    <name type="scientific">Boeremia exigua</name>
    <dbReference type="NCBI Taxonomy" id="749465"/>
    <lineage>
        <taxon>Eukaryota</taxon>
        <taxon>Fungi</taxon>
        <taxon>Dikarya</taxon>
        <taxon>Ascomycota</taxon>
        <taxon>Pezizomycotina</taxon>
        <taxon>Dothideomycetes</taxon>
        <taxon>Pleosporomycetidae</taxon>
        <taxon>Pleosporales</taxon>
        <taxon>Pleosporineae</taxon>
        <taxon>Didymellaceae</taxon>
        <taxon>Boeremia</taxon>
    </lineage>
</organism>
<dbReference type="EMBL" id="JAPHNI010000059">
    <property type="protein sequence ID" value="KAJ8117282.1"/>
    <property type="molecule type" value="Genomic_DNA"/>
</dbReference>
<accession>A0ACC2IQB8</accession>
<evidence type="ECO:0000313" key="1">
    <source>
        <dbReference type="EMBL" id="KAJ8117282.1"/>
    </source>
</evidence>
<evidence type="ECO:0000313" key="2">
    <source>
        <dbReference type="Proteomes" id="UP001153331"/>
    </source>
</evidence>
<dbReference type="Proteomes" id="UP001153331">
    <property type="component" value="Unassembled WGS sequence"/>
</dbReference>
<comment type="caution">
    <text evidence="1">The sequence shown here is derived from an EMBL/GenBank/DDBJ whole genome shotgun (WGS) entry which is preliminary data.</text>
</comment>